<keyword evidence="2" id="KW-0963">Cytoplasm</keyword>
<keyword evidence="4" id="KW-1185">Reference proteome</keyword>
<dbReference type="SUPFAM" id="SSF48371">
    <property type="entry name" value="ARM repeat"/>
    <property type="match status" value="1"/>
</dbReference>
<dbReference type="PANTHER" id="PTHR45994">
    <property type="entry name" value="FI21225P1"/>
    <property type="match status" value="1"/>
</dbReference>
<dbReference type="EMBL" id="JNBR01002149">
    <property type="protein sequence ID" value="OQR83449.1"/>
    <property type="molecule type" value="Genomic_DNA"/>
</dbReference>
<comment type="caution">
    <text evidence="3">The sequence shown here is derived from an EMBL/GenBank/DDBJ whole genome shotgun (WGS) entry which is preliminary data.</text>
</comment>
<sequence>MEELKARGTAAFQAGDYAGAIAKYEEALSCAGTPIDAQCVLLSNIAMCHLKLAAFPTAITAVDRALALAPSSQLPSAIMEKLLFRRAQAYMETEQLTQSALDLKAVLQIAPGNKPAQALLRALQEKARKDASGVGKALKALPAADALNFLEHHPAETAPAIYRDLLELHGERTLWTTCVANVTDASLRARGLRILGSVAKHHGGAVLAAIDMPLLAGLVPVPFPSDAADSTVTLVAAVIGLAGVLATHVATAAADVAAVRAPVRQLLDIVFTGLRSDVAMLQQASLDVLLKHVLQTKAPLPTLAIWMEEMGLFALLLAKANILHESTVSSVAMVFSQLLAPFPETDMERLVRDYCVAPVVAATSMEEAAPGCVLLSGVFLANAKLGSHMMQSHPAFLRQLSDVLLRQKSMAYGLKYQELVMDLVAYIAGSEAGMAAIPIELRMELGKLLQCEMEPHQLKLQSAALAAVVKMSLVDKTFDPTTPVGEIMVDQVLSLLERVHTAPVAAAVVGSTARERAVEALSYVITFTPVKDALVRRPAALAPLLTDVSAATTPSNLLYGVSYILFHLLTSESHLKRQKMMNSELTPEQYEELQKALKQKSELEDGDSPAQVATRIAAVLEHPQGILTLLQLLKCKGSPAILDQATQSVLHATEYVEGRGKLVQGGLLAAMLSLASFPAQHAVAKILITTNPHLIPAAQLLSAVHPLMELLKHKSESTLAQFEGLMALTNIASVSDDTKRRILSNNGLATIQYLQFSDHKMVRRAATECLTNLLPSDEVLEKVFCQPDKARLWLAFASIEEAEEDFETARAAAGAIAMVSQYPEVCAVLLEQKAVETFAAVILGSDSPELVHRHLFATQMCLEYVGTMETPGAEARGRQAMYEQQLLLLEAPIGLAGRKFAQTSPEIVEIATACLGLLAKLK</sequence>
<evidence type="ECO:0000313" key="3">
    <source>
        <dbReference type="EMBL" id="OQR83449.1"/>
    </source>
</evidence>
<evidence type="ECO:0000256" key="1">
    <source>
        <dbReference type="ARBA" id="ARBA00004496"/>
    </source>
</evidence>
<dbReference type="PANTHER" id="PTHR45994:SF1">
    <property type="entry name" value="FI21225P1"/>
    <property type="match status" value="1"/>
</dbReference>
<dbReference type="GO" id="GO:0005737">
    <property type="term" value="C:cytoplasm"/>
    <property type="evidence" value="ECO:0007669"/>
    <property type="project" value="UniProtKB-SubCell"/>
</dbReference>
<organism evidence="3 4">
    <name type="scientific">Achlya hypogyna</name>
    <name type="common">Oomycete</name>
    <name type="synonym">Protoachlya hypogyna</name>
    <dbReference type="NCBI Taxonomy" id="1202772"/>
    <lineage>
        <taxon>Eukaryota</taxon>
        <taxon>Sar</taxon>
        <taxon>Stramenopiles</taxon>
        <taxon>Oomycota</taxon>
        <taxon>Saprolegniomycetes</taxon>
        <taxon>Saprolegniales</taxon>
        <taxon>Achlyaceae</taxon>
        <taxon>Achlya</taxon>
    </lineage>
</organism>
<reference evidence="3 4" key="1">
    <citation type="journal article" date="2014" name="Genome Biol. Evol.">
        <title>The secreted proteins of Achlya hypogyna and Thraustotheca clavata identify the ancestral oomycete secretome and reveal gene acquisitions by horizontal gene transfer.</title>
        <authorList>
            <person name="Misner I."/>
            <person name="Blouin N."/>
            <person name="Leonard G."/>
            <person name="Richards T.A."/>
            <person name="Lane C.E."/>
        </authorList>
    </citation>
    <scope>NUCLEOTIDE SEQUENCE [LARGE SCALE GENOMIC DNA]</scope>
    <source>
        <strain evidence="3 4">ATCC 48635</strain>
    </source>
</reference>
<dbReference type="InterPro" id="IPR011990">
    <property type="entry name" value="TPR-like_helical_dom_sf"/>
</dbReference>
<gene>
    <name evidence="3" type="ORF">ACHHYP_14693</name>
</gene>
<dbReference type="OrthoDB" id="199930at2759"/>
<name>A0A1V9YCN5_ACHHY</name>
<evidence type="ECO:0000256" key="2">
    <source>
        <dbReference type="ARBA" id="ARBA00022490"/>
    </source>
</evidence>
<proteinExistence type="predicted"/>
<dbReference type="InterPro" id="IPR011989">
    <property type="entry name" value="ARM-like"/>
</dbReference>
<dbReference type="InterPro" id="IPR016024">
    <property type="entry name" value="ARM-type_fold"/>
</dbReference>
<comment type="subcellular location">
    <subcellularLocation>
        <location evidence="1">Cytoplasm</location>
    </subcellularLocation>
</comment>
<dbReference type="SMART" id="SM00028">
    <property type="entry name" value="TPR"/>
    <property type="match status" value="3"/>
</dbReference>
<dbReference type="Gene3D" id="1.25.10.10">
    <property type="entry name" value="Leucine-rich Repeat Variant"/>
    <property type="match status" value="1"/>
</dbReference>
<evidence type="ECO:0000313" key="4">
    <source>
        <dbReference type="Proteomes" id="UP000243579"/>
    </source>
</evidence>
<dbReference type="Proteomes" id="UP000243579">
    <property type="component" value="Unassembled WGS sequence"/>
</dbReference>
<dbReference type="GO" id="GO:0051879">
    <property type="term" value="F:Hsp90 protein binding"/>
    <property type="evidence" value="ECO:0007669"/>
    <property type="project" value="TreeGrafter"/>
</dbReference>
<dbReference type="SUPFAM" id="SSF48452">
    <property type="entry name" value="TPR-like"/>
    <property type="match status" value="1"/>
</dbReference>
<dbReference type="AlphaFoldDB" id="A0A1V9YCN5"/>
<dbReference type="Gene3D" id="1.25.40.10">
    <property type="entry name" value="Tetratricopeptide repeat domain"/>
    <property type="match status" value="1"/>
</dbReference>
<accession>A0A1V9YCN5</accession>
<dbReference type="STRING" id="1202772.A0A1V9YCN5"/>
<dbReference type="InterPro" id="IPR019734">
    <property type="entry name" value="TPR_rpt"/>
</dbReference>
<protein>
    <submittedName>
        <fullName evidence="3">Unc-45 family protein</fullName>
    </submittedName>
</protein>